<dbReference type="Gene3D" id="1.10.10.250">
    <property type="entry name" value="Ribosomal protein L11, C-terminal domain"/>
    <property type="match status" value="1"/>
</dbReference>
<organism evidence="7 8">
    <name type="scientific">Durusdinium trenchii</name>
    <dbReference type="NCBI Taxonomy" id="1381693"/>
    <lineage>
        <taxon>Eukaryota</taxon>
        <taxon>Sar</taxon>
        <taxon>Alveolata</taxon>
        <taxon>Dinophyceae</taxon>
        <taxon>Suessiales</taxon>
        <taxon>Symbiodiniaceae</taxon>
        <taxon>Durusdinium</taxon>
    </lineage>
</organism>
<dbReference type="InterPro" id="IPR036769">
    <property type="entry name" value="Ribosomal_uL11_C_sf"/>
</dbReference>
<evidence type="ECO:0000256" key="2">
    <source>
        <dbReference type="ARBA" id="ARBA00022980"/>
    </source>
</evidence>
<dbReference type="Pfam" id="PF00298">
    <property type="entry name" value="Ribosomal_L11"/>
    <property type="match status" value="1"/>
</dbReference>
<keyword evidence="3 4" id="KW-0687">Ribonucleoprotein</keyword>
<dbReference type="Proteomes" id="UP001642484">
    <property type="component" value="Unassembled WGS sequence"/>
</dbReference>
<dbReference type="CDD" id="cd00349">
    <property type="entry name" value="Ribosomal_L11"/>
    <property type="match status" value="1"/>
</dbReference>
<dbReference type="PANTHER" id="PTHR11661:SF1">
    <property type="entry name" value="LARGE RIBOSOMAL SUBUNIT PROTEIN UL11M"/>
    <property type="match status" value="1"/>
</dbReference>
<evidence type="ECO:0000256" key="3">
    <source>
        <dbReference type="ARBA" id="ARBA00023274"/>
    </source>
</evidence>
<dbReference type="PANTHER" id="PTHR11661">
    <property type="entry name" value="60S RIBOSOMAL PROTEIN L12"/>
    <property type="match status" value="1"/>
</dbReference>
<dbReference type="EMBL" id="CAXAMN010022084">
    <property type="protein sequence ID" value="CAK9066228.1"/>
    <property type="molecule type" value="Genomic_DNA"/>
</dbReference>
<accession>A0ABP0NS85</accession>
<dbReference type="Pfam" id="PF03946">
    <property type="entry name" value="Ribosomal_L11_N"/>
    <property type="match status" value="1"/>
</dbReference>
<proteinExistence type="inferred from homology"/>
<comment type="similarity">
    <text evidence="1 4">Belongs to the universal ribosomal protein uL11 family.</text>
</comment>
<feature type="domain" description="Large ribosomal subunit protein uL11 C-terminal" evidence="5">
    <location>
        <begin position="71"/>
        <end position="141"/>
    </location>
</feature>
<evidence type="ECO:0000256" key="4">
    <source>
        <dbReference type="RuleBase" id="RU003978"/>
    </source>
</evidence>
<dbReference type="SUPFAM" id="SSF46906">
    <property type="entry name" value="Ribosomal protein L11, C-terminal domain"/>
    <property type="match status" value="1"/>
</dbReference>
<dbReference type="SUPFAM" id="SSF54747">
    <property type="entry name" value="Ribosomal L11/L12e N-terminal domain"/>
    <property type="match status" value="1"/>
</dbReference>
<evidence type="ECO:0000256" key="1">
    <source>
        <dbReference type="ARBA" id="ARBA00010537"/>
    </source>
</evidence>
<dbReference type="Gene3D" id="3.30.1550.10">
    <property type="entry name" value="Ribosomal protein L11/L12, N-terminal domain"/>
    <property type="match status" value="1"/>
</dbReference>
<comment type="caution">
    <text evidence="7">The sequence shown here is derived from an EMBL/GenBank/DDBJ whole genome shotgun (WGS) entry which is preliminary data.</text>
</comment>
<evidence type="ECO:0000313" key="8">
    <source>
        <dbReference type="Proteomes" id="UP001642484"/>
    </source>
</evidence>
<dbReference type="InterPro" id="IPR020784">
    <property type="entry name" value="Ribosomal_uL11_N"/>
</dbReference>
<evidence type="ECO:0000259" key="6">
    <source>
        <dbReference type="Pfam" id="PF03946"/>
    </source>
</evidence>
<dbReference type="InterPro" id="IPR020783">
    <property type="entry name" value="Ribosomal_uL11_C"/>
</dbReference>
<evidence type="ECO:0000313" key="7">
    <source>
        <dbReference type="EMBL" id="CAK9066228.1"/>
    </source>
</evidence>
<keyword evidence="2 4" id="KW-0689">Ribosomal protein</keyword>
<evidence type="ECO:0008006" key="9">
    <source>
        <dbReference type="Google" id="ProtNLM"/>
    </source>
</evidence>
<gene>
    <name evidence="7" type="ORF">CCMP2556_LOCUS32515</name>
</gene>
<keyword evidence="8" id="KW-1185">Reference proteome</keyword>
<reference evidence="7 8" key="1">
    <citation type="submission" date="2024-02" db="EMBL/GenBank/DDBJ databases">
        <authorList>
            <person name="Chen Y."/>
            <person name="Shah S."/>
            <person name="Dougan E. K."/>
            <person name="Thang M."/>
            <person name="Chan C."/>
        </authorList>
    </citation>
    <scope>NUCLEOTIDE SEQUENCE [LARGE SCALE GENOMIC DNA]</scope>
</reference>
<dbReference type="SMART" id="SM00649">
    <property type="entry name" value="RL11"/>
    <property type="match status" value="1"/>
</dbReference>
<evidence type="ECO:0000259" key="5">
    <source>
        <dbReference type="Pfam" id="PF00298"/>
    </source>
</evidence>
<feature type="domain" description="Large ribosomal subunit protein uL11 N-terminal" evidence="6">
    <location>
        <begin position="8"/>
        <end position="65"/>
    </location>
</feature>
<dbReference type="InterPro" id="IPR000911">
    <property type="entry name" value="Ribosomal_uL11"/>
</dbReference>
<dbReference type="HAMAP" id="MF_00736">
    <property type="entry name" value="Ribosomal_uL11"/>
    <property type="match status" value="1"/>
</dbReference>
<name>A0ABP0NS85_9DINO</name>
<dbReference type="InterPro" id="IPR036796">
    <property type="entry name" value="Ribosomal_uL11_N_sf"/>
</dbReference>
<protein>
    <recommendedName>
        <fullName evidence="9">Mitochondrial ribosomal protein L11</fullName>
    </recommendedName>
</protein>
<sequence length="432" mass="47725">MSIVGRFRLFVPGAVAKAAPKLGQALGPLGINMVAFCKDFNARTTKVRPEVPIQATLVPRTDRTYKFFIRSPYSPWFLLRCARLPRGSSVGNGGPPVGNITFKELYHIAKAKSMDPQLIGIPTRTICLGLMRTAKQMGIKVTRELEPEFAKRNDEPVEGLEERRKQLRLLNKDEPCDPAAVEARAEEVQRLRDALGSDVHPQLGLPWLRYGSALLRMTERGIAGEEQKARSAEASLQGLLGTACGGEESCARASYEELEEDLEVAWETLETARKCLEQDKEPSSSSLLAQCHLRLVDLLVLQGHKGLAVEECKKAVECCQTDQEKASAQSRLADVEFMAKLRDVVNENETGEEVKCRESGRVWPLKRLVGDRKMSATLLAGQVPVRKRPRSNATGAATGATAPEEIGAGECWREWQMTDSTLATSNFDFQDC</sequence>